<accession>A0ABN2SIF1</accession>
<dbReference type="EMBL" id="BAAAPC010000004">
    <property type="protein sequence ID" value="GAA1987170.1"/>
    <property type="molecule type" value="Genomic_DNA"/>
</dbReference>
<dbReference type="SUPFAM" id="SSF55729">
    <property type="entry name" value="Acyl-CoA N-acyltransferases (Nat)"/>
    <property type="match status" value="2"/>
</dbReference>
<name>A0ABN2SIF1_9ACTN</name>
<dbReference type="CDD" id="cd04301">
    <property type="entry name" value="NAT_SF"/>
    <property type="match status" value="2"/>
</dbReference>
<dbReference type="PANTHER" id="PTHR43877">
    <property type="entry name" value="AMINOALKYLPHOSPHONATE N-ACETYLTRANSFERASE-RELATED-RELATED"/>
    <property type="match status" value="1"/>
</dbReference>
<dbReference type="Gene3D" id="3.40.630.30">
    <property type="match status" value="1"/>
</dbReference>
<organism evidence="4 5">
    <name type="scientific">Nocardiopsis rhodophaea</name>
    <dbReference type="NCBI Taxonomy" id="280238"/>
    <lineage>
        <taxon>Bacteria</taxon>
        <taxon>Bacillati</taxon>
        <taxon>Actinomycetota</taxon>
        <taxon>Actinomycetes</taxon>
        <taxon>Streptosporangiales</taxon>
        <taxon>Nocardiopsidaceae</taxon>
        <taxon>Nocardiopsis</taxon>
    </lineage>
</organism>
<dbReference type="RefSeq" id="WP_344160565.1">
    <property type="nucleotide sequence ID" value="NZ_BAAAPC010000004.1"/>
</dbReference>
<dbReference type="Pfam" id="PF00583">
    <property type="entry name" value="Acetyltransf_1"/>
    <property type="match status" value="2"/>
</dbReference>
<dbReference type="PANTHER" id="PTHR43877:SF1">
    <property type="entry name" value="ACETYLTRANSFERASE"/>
    <property type="match status" value="1"/>
</dbReference>
<comment type="caution">
    <text evidence="4">The sequence shown here is derived from an EMBL/GenBank/DDBJ whole genome shotgun (WGS) entry which is preliminary data.</text>
</comment>
<proteinExistence type="predicted"/>
<feature type="domain" description="N-acetyltransferase" evidence="3">
    <location>
        <begin position="3"/>
        <end position="152"/>
    </location>
</feature>
<protein>
    <submittedName>
        <fullName evidence="4">GNAT family N-acetyltransferase</fullName>
    </submittedName>
</protein>
<dbReference type="InterPro" id="IPR000182">
    <property type="entry name" value="GNAT_dom"/>
</dbReference>
<evidence type="ECO:0000256" key="2">
    <source>
        <dbReference type="ARBA" id="ARBA00023315"/>
    </source>
</evidence>
<feature type="domain" description="N-acetyltransferase" evidence="3">
    <location>
        <begin position="155"/>
        <end position="302"/>
    </location>
</feature>
<dbReference type="PROSITE" id="PS51186">
    <property type="entry name" value="GNAT"/>
    <property type="match status" value="2"/>
</dbReference>
<keyword evidence="1" id="KW-0808">Transferase</keyword>
<evidence type="ECO:0000256" key="1">
    <source>
        <dbReference type="ARBA" id="ARBA00022679"/>
    </source>
</evidence>
<keyword evidence="5" id="KW-1185">Reference proteome</keyword>
<gene>
    <name evidence="4" type="ORF">GCM10009799_10920</name>
</gene>
<evidence type="ECO:0000313" key="4">
    <source>
        <dbReference type="EMBL" id="GAA1987170.1"/>
    </source>
</evidence>
<dbReference type="InterPro" id="IPR016181">
    <property type="entry name" value="Acyl_CoA_acyltransferase"/>
</dbReference>
<sequence>MSLGIRPSRPDDLPIAVSIRSRVFPYEISVREAFSWRAERTPEQARFRMFVAELGGRVVGYSTAMLTWDSTRRDQGQIVVMVDPDHRRAGVGGALADAAEDHLRTAGATVLQGGGPISEADGFARRRGYERASTSRHQELDLTGLPTLPPVPAGVELRPMADYADDPRIPHTLDEAVSADEPSDIPIDAMPYDTWLDLCWHEPRLDHDLSVVFLVDGRPAGIVALQSDRRTRLVSAMTGTLREYRGRGFAKYAKAVALHRARERGFRLAYTANDETNAPMLAINTWLGYRHHTTEAHYALVL</sequence>
<dbReference type="Proteomes" id="UP001501585">
    <property type="component" value="Unassembled WGS sequence"/>
</dbReference>
<evidence type="ECO:0000259" key="3">
    <source>
        <dbReference type="PROSITE" id="PS51186"/>
    </source>
</evidence>
<evidence type="ECO:0000313" key="5">
    <source>
        <dbReference type="Proteomes" id="UP001501585"/>
    </source>
</evidence>
<reference evidence="4 5" key="1">
    <citation type="journal article" date="2019" name="Int. J. Syst. Evol. Microbiol.">
        <title>The Global Catalogue of Microorganisms (GCM) 10K type strain sequencing project: providing services to taxonomists for standard genome sequencing and annotation.</title>
        <authorList>
            <consortium name="The Broad Institute Genomics Platform"/>
            <consortium name="The Broad Institute Genome Sequencing Center for Infectious Disease"/>
            <person name="Wu L."/>
            <person name="Ma J."/>
        </authorList>
    </citation>
    <scope>NUCLEOTIDE SEQUENCE [LARGE SCALE GENOMIC DNA]</scope>
    <source>
        <strain evidence="4 5">JCM 15313</strain>
    </source>
</reference>
<dbReference type="InterPro" id="IPR050832">
    <property type="entry name" value="Bact_Acetyltransf"/>
</dbReference>
<keyword evidence="2" id="KW-0012">Acyltransferase</keyword>